<feature type="region of interest" description="Disordered" evidence="1">
    <location>
        <begin position="24"/>
        <end position="47"/>
    </location>
</feature>
<dbReference type="Proteomes" id="UP001150924">
    <property type="component" value="Unassembled WGS sequence"/>
</dbReference>
<accession>A0A9X3EP45</accession>
<dbReference type="EMBL" id="JAPNKE010000002">
    <property type="protein sequence ID" value="MCY1007714.1"/>
    <property type="molecule type" value="Genomic_DNA"/>
</dbReference>
<evidence type="ECO:0000313" key="3">
    <source>
        <dbReference type="Proteomes" id="UP001150924"/>
    </source>
</evidence>
<name>A0A9X3EP45_9BACT</name>
<keyword evidence="3" id="KW-1185">Reference proteome</keyword>
<evidence type="ECO:0000313" key="2">
    <source>
        <dbReference type="EMBL" id="MCY1007714.1"/>
    </source>
</evidence>
<gene>
    <name evidence="2" type="ORF">OV079_19590</name>
</gene>
<sequence length="47" mass="5254">MERPRGVGGDPVVQRVEQAVRLAEAERGTDVERAGHAREQELDRVVE</sequence>
<organism evidence="2 3">
    <name type="scientific">Nannocystis pusilla</name>
    <dbReference type="NCBI Taxonomy" id="889268"/>
    <lineage>
        <taxon>Bacteria</taxon>
        <taxon>Pseudomonadati</taxon>
        <taxon>Myxococcota</taxon>
        <taxon>Polyangia</taxon>
        <taxon>Nannocystales</taxon>
        <taxon>Nannocystaceae</taxon>
        <taxon>Nannocystis</taxon>
    </lineage>
</organism>
<reference evidence="2" key="1">
    <citation type="submission" date="2022-11" db="EMBL/GenBank/DDBJ databases">
        <title>Minimal conservation of predation-associated metabolite biosynthetic gene clusters underscores biosynthetic potential of Myxococcota including descriptions for ten novel species: Archangium lansinium sp. nov., Myxococcus landrumus sp. nov., Nannocystis bai.</title>
        <authorList>
            <person name="Ahearne A."/>
            <person name="Stevens C."/>
            <person name="Phillips K."/>
        </authorList>
    </citation>
    <scope>NUCLEOTIDE SEQUENCE</scope>
    <source>
        <strain evidence="2">Na p29</strain>
    </source>
</reference>
<comment type="caution">
    <text evidence="2">The sequence shown here is derived from an EMBL/GenBank/DDBJ whole genome shotgun (WGS) entry which is preliminary data.</text>
</comment>
<proteinExistence type="predicted"/>
<evidence type="ECO:0000256" key="1">
    <source>
        <dbReference type="SAM" id="MobiDB-lite"/>
    </source>
</evidence>
<dbReference type="AlphaFoldDB" id="A0A9X3EP45"/>
<dbReference type="RefSeq" id="WP_267770355.1">
    <property type="nucleotide sequence ID" value="NZ_JAPNKE010000002.1"/>
</dbReference>
<protein>
    <submittedName>
        <fullName evidence="2">Uncharacterized protein</fullName>
    </submittedName>
</protein>